<feature type="compositionally biased region" description="Basic and acidic residues" evidence="1">
    <location>
        <begin position="867"/>
        <end position="882"/>
    </location>
</feature>
<feature type="compositionally biased region" description="Basic and acidic residues" evidence="1">
    <location>
        <begin position="994"/>
        <end position="1014"/>
    </location>
</feature>
<feature type="compositionally biased region" description="Basic and acidic residues" evidence="1">
    <location>
        <begin position="1088"/>
        <end position="1100"/>
    </location>
</feature>
<dbReference type="PANTHER" id="PTHR42264:SF6">
    <property type="entry name" value="TRANSMEMBRANE PROTEIN"/>
    <property type="match status" value="1"/>
</dbReference>
<organism evidence="3 4">
    <name type="scientific">Streblomastix strix</name>
    <dbReference type="NCBI Taxonomy" id="222440"/>
    <lineage>
        <taxon>Eukaryota</taxon>
        <taxon>Metamonada</taxon>
        <taxon>Preaxostyla</taxon>
        <taxon>Oxymonadida</taxon>
        <taxon>Streblomastigidae</taxon>
        <taxon>Streblomastix</taxon>
    </lineage>
</organism>
<evidence type="ECO:0000256" key="2">
    <source>
        <dbReference type="SAM" id="Phobius"/>
    </source>
</evidence>
<dbReference type="Proteomes" id="UP000324800">
    <property type="component" value="Unassembled WGS sequence"/>
</dbReference>
<dbReference type="PANTHER" id="PTHR42264">
    <property type="entry name" value="EPHRIN_REC_LIKE DOMAIN-CONTAINING PROTEIN"/>
    <property type="match status" value="1"/>
</dbReference>
<feature type="compositionally biased region" description="Basic residues" evidence="1">
    <location>
        <begin position="945"/>
        <end position="963"/>
    </location>
</feature>
<feature type="compositionally biased region" description="Low complexity" evidence="1">
    <location>
        <begin position="925"/>
        <end position="935"/>
    </location>
</feature>
<comment type="caution">
    <text evidence="3">The sequence shown here is derived from an EMBL/GenBank/DDBJ whole genome shotgun (WGS) entry which is preliminary data.</text>
</comment>
<keyword evidence="2" id="KW-1133">Transmembrane helix</keyword>
<feature type="compositionally biased region" description="Low complexity" evidence="1">
    <location>
        <begin position="827"/>
        <end position="838"/>
    </location>
</feature>
<dbReference type="AlphaFoldDB" id="A0A5J4VC84"/>
<reference evidence="3 4" key="1">
    <citation type="submission" date="2019-03" db="EMBL/GenBank/DDBJ databases">
        <title>Single cell metagenomics reveals metabolic interactions within the superorganism composed of flagellate Streblomastix strix and complex community of Bacteroidetes bacteria on its surface.</title>
        <authorList>
            <person name="Treitli S.C."/>
            <person name="Kolisko M."/>
            <person name="Husnik F."/>
            <person name="Keeling P."/>
            <person name="Hampl V."/>
        </authorList>
    </citation>
    <scope>NUCLEOTIDE SEQUENCE [LARGE SCALE GENOMIC DNA]</scope>
    <source>
        <strain evidence="3">ST1C</strain>
    </source>
</reference>
<keyword evidence="2" id="KW-0812">Transmembrane</keyword>
<feature type="compositionally biased region" description="Basic and acidic residues" evidence="1">
    <location>
        <begin position="845"/>
        <end position="860"/>
    </location>
</feature>
<feature type="compositionally biased region" description="Basic and acidic residues" evidence="1">
    <location>
        <begin position="905"/>
        <end position="914"/>
    </location>
</feature>
<evidence type="ECO:0000313" key="3">
    <source>
        <dbReference type="EMBL" id="KAA6380188.1"/>
    </source>
</evidence>
<feature type="region of interest" description="Disordered" evidence="1">
    <location>
        <begin position="736"/>
        <end position="1117"/>
    </location>
</feature>
<feature type="compositionally biased region" description="Polar residues" evidence="1">
    <location>
        <begin position="1047"/>
        <end position="1056"/>
    </location>
</feature>
<evidence type="ECO:0000313" key="4">
    <source>
        <dbReference type="Proteomes" id="UP000324800"/>
    </source>
</evidence>
<dbReference type="EMBL" id="SNRW01008055">
    <property type="protein sequence ID" value="KAA6380188.1"/>
    <property type="molecule type" value="Genomic_DNA"/>
</dbReference>
<feature type="compositionally biased region" description="Basic and acidic residues" evidence="1">
    <location>
        <begin position="782"/>
        <end position="798"/>
    </location>
</feature>
<name>A0A5J4VC84_9EUKA</name>
<feature type="compositionally biased region" description="Basic and acidic residues" evidence="1">
    <location>
        <begin position="964"/>
        <end position="985"/>
    </location>
</feature>
<keyword evidence="2" id="KW-0472">Membrane</keyword>
<proteinExistence type="predicted"/>
<feature type="compositionally biased region" description="Basic and acidic residues" evidence="1">
    <location>
        <begin position="741"/>
        <end position="772"/>
    </location>
</feature>
<gene>
    <name evidence="3" type="ORF">EZS28_024285</name>
</gene>
<sequence length="1126" mass="125277">SLAIVNRGSLILENLNINGNNQKGNEPLILCISPKLIQFKSLNISNLALVSGSATPLLLNVTELEQETNIVIYDVHAKQNTAGTQAEAGIIYVHTKEQFICTKKDEELSTNPILLIEKSEFIQNTLAPISETSAILIEGLKSQQILIKNCTINNRSPPNNNKAYELKITIPQDCETKDLIDQFQSVEFGTTLYPVAVKIHPNQQYDYLILPLKDEYANIQVSTNGQESCTSYFANYYNDVRTLSCAMIIVKAQDALGLFKGVPRSVSITGQFAENDLRTDDLTISFRGTNFQTSANIISFKPNISISYNPIDSSLFRIRDNGLVTLTQLYIQRSNQIGSENIPIVLIISGAGQQSNGIRKNSPGQLVINNCILEGGNSASSNVWYNLGLAETCNVGYGAAIVADGQTIVQISGSTIKTFEGPAVRALNGASVSIDRNTILNNNGLRNRNTLSSMQTNVVCEGGIGTTTVNIALDNVTSFTSTGNGWIFSHSDNTCVIKATLNDLQVLPRSIPKINQATIIINNTNQQDKISVNGKFFEPCLRTLVLELHEKNNADAKVTLEFGIDSSSPSIEYQNSENIIFQFPYSLLKDLDYTVEWEVSIYESGKREQTNWATSLPSVIDIIPEQPGDDKSEGKSSKFDVKLILSIVVPVVVFIIAVIIIFIIVIACFKSNNKEKSEFHNKENEETSMGLEVESLSEDEKNESDRYVQRREIAYKVDKSCSDSDGEYISVQEVIDQHTNPQREKPDIRKNPVEMDSTHLTSEEKQIKKGELNSKNQIQTLQKKDSGKPSQQIDDRNNRQQNGYNIQQGKQLGIISAEYKRSESHSSDSSIPTSSSDSFDSDSDSDSKSSSHRSNNDEKSQSSSSIETRDVNEQKEMSEKSQNKKQKKQQNSNQHKSSKNKIKYLVKDEVKQEAYSESEAENDSRSVSTSSLESSNYTEDDDKRNKKVSKIAKAKSNSHKKHELNKEKSKQSEIKQSDKTSEQKDNKKKQINKKKSDEKQHNDKKEQQADHEQEIEQDSINDARSESKCTSEVSSAEEQKTTYHLDGSSSSKVSKQNKIKSEAHSLDSESVESENNKQDGIVVISSDTNRHSNDESREVTSDSLPPSIEDEDMERVGGLIVLQKSV</sequence>
<feature type="region of interest" description="Disordered" evidence="1">
    <location>
        <begin position="679"/>
        <end position="705"/>
    </location>
</feature>
<feature type="non-terminal residue" evidence="3">
    <location>
        <position position="1"/>
    </location>
</feature>
<accession>A0A5J4VC84</accession>
<evidence type="ECO:0000256" key="1">
    <source>
        <dbReference type="SAM" id="MobiDB-lite"/>
    </source>
</evidence>
<feature type="transmembrane region" description="Helical" evidence="2">
    <location>
        <begin position="643"/>
        <end position="669"/>
    </location>
</feature>
<protein>
    <submittedName>
        <fullName evidence="3">Uncharacterized protein</fullName>
    </submittedName>
</protein>